<protein>
    <submittedName>
        <fullName evidence="1">Uncharacterized protein</fullName>
    </submittedName>
</protein>
<sequence>MQIQREREHLRRAEQVCLLLPVQFAGRVSASHFASVCLYSSDRSFVYLPRCCRWNFRCNLLNGSVVQILLRRSQSDERVRVSVSINQ</sequence>
<keyword evidence="2" id="KW-1185">Reference proteome</keyword>
<name>A0A7R8UJ69_HERIL</name>
<reference evidence="1 2" key="1">
    <citation type="submission" date="2020-11" db="EMBL/GenBank/DDBJ databases">
        <authorList>
            <person name="Wallbank WR R."/>
            <person name="Pardo Diaz C."/>
            <person name="Kozak K."/>
            <person name="Martin S."/>
            <person name="Jiggins C."/>
            <person name="Moest M."/>
            <person name="Warren A I."/>
            <person name="Generalovic N T."/>
            <person name="Byers J.R.P. K."/>
            <person name="Montejo-Kovacevich G."/>
            <person name="Yen C E."/>
        </authorList>
    </citation>
    <scope>NUCLEOTIDE SEQUENCE [LARGE SCALE GENOMIC DNA]</scope>
</reference>
<gene>
    <name evidence="1" type="ORF">HERILL_LOCUS4633</name>
</gene>
<proteinExistence type="predicted"/>
<evidence type="ECO:0000313" key="1">
    <source>
        <dbReference type="EMBL" id="CAD7081534.1"/>
    </source>
</evidence>
<evidence type="ECO:0000313" key="2">
    <source>
        <dbReference type="Proteomes" id="UP000594454"/>
    </source>
</evidence>
<dbReference type="AlphaFoldDB" id="A0A7R8UJ69"/>
<dbReference type="InParanoid" id="A0A7R8UJ69"/>
<accession>A0A7R8UJ69</accession>
<organism evidence="1 2">
    <name type="scientific">Hermetia illucens</name>
    <name type="common">Black soldier fly</name>
    <dbReference type="NCBI Taxonomy" id="343691"/>
    <lineage>
        <taxon>Eukaryota</taxon>
        <taxon>Metazoa</taxon>
        <taxon>Ecdysozoa</taxon>
        <taxon>Arthropoda</taxon>
        <taxon>Hexapoda</taxon>
        <taxon>Insecta</taxon>
        <taxon>Pterygota</taxon>
        <taxon>Neoptera</taxon>
        <taxon>Endopterygota</taxon>
        <taxon>Diptera</taxon>
        <taxon>Brachycera</taxon>
        <taxon>Stratiomyomorpha</taxon>
        <taxon>Stratiomyidae</taxon>
        <taxon>Hermetiinae</taxon>
        <taxon>Hermetia</taxon>
    </lineage>
</organism>
<dbReference type="Proteomes" id="UP000594454">
    <property type="component" value="Chromosome 2"/>
</dbReference>
<dbReference type="EMBL" id="LR899010">
    <property type="protein sequence ID" value="CAD7081534.1"/>
    <property type="molecule type" value="Genomic_DNA"/>
</dbReference>